<reference evidence="3" key="1">
    <citation type="submission" date="2021-02" db="EMBL/GenBank/DDBJ databases">
        <title>Psilocybe cubensis genome.</title>
        <authorList>
            <person name="Mckernan K.J."/>
            <person name="Crawford S."/>
            <person name="Trippe A."/>
            <person name="Kane L.T."/>
            <person name="Mclaughlin S."/>
        </authorList>
    </citation>
    <scope>NUCLEOTIDE SEQUENCE [LARGE SCALE GENOMIC DNA]</scope>
    <source>
        <strain evidence="3">MGC-MH-2018</strain>
    </source>
</reference>
<dbReference type="Pfam" id="PF15024">
    <property type="entry name" value="Glyco_transf_18"/>
    <property type="match status" value="1"/>
</dbReference>
<evidence type="ECO:0000259" key="2">
    <source>
        <dbReference type="Pfam" id="PF15024"/>
    </source>
</evidence>
<dbReference type="UniPathway" id="UPA00378"/>
<dbReference type="GO" id="GO:0030144">
    <property type="term" value="F:alpha-1,6-mannosylglycoprotein 6-beta-N-acetylglucosaminyltransferase activity"/>
    <property type="evidence" value="ECO:0007669"/>
    <property type="project" value="InterPro"/>
</dbReference>
<proteinExistence type="predicted"/>
<keyword evidence="1" id="KW-0812">Transmembrane</keyword>
<organism evidence="3">
    <name type="scientific">Psilocybe cubensis</name>
    <name type="common">Psychedelic mushroom</name>
    <name type="synonym">Stropharia cubensis</name>
    <dbReference type="NCBI Taxonomy" id="181762"/>
    <lineage>
        <taxon>Eukaryota</taxon>
        <taxon>Fungi</taxon>
        <taxon>Dikarya</taxon>
        <taxon>Basidiomycota</taxon>
        <taxon>Agaricomycotina</taxon>
        <taxon>Agaricomycetes</taxon>
        <taxon>Agaricomycetidae</taxon>
        <taxon>Agaricales</taxon>
        <taxon>Agaricineae</taxon>
        <taxon>Strophariaceae</taxon>
        <taxon>Psilocybe</taxon>
    </lineage>
</organism>
<feature type="domain" description="Glycosyltransferase family 18 catalytic" evidence="2">
    <location>
        <begin position="343"/>
        <end position="458"/>
    </location>
</feature>
<gene>
    <name evidence="3" type="ORF">JR316_010313</name>
</gene>
<keyword evidence="1" id="KW-0472">Membrane</keyword>
<sequence>MITTRKGAARLRILILSVCVTSLCAFFFVYRNGDIPLFERFSLVTSTRPEINNSTESPGSPYLEDETPLPTQTVSPIPVTPVDAGPKDYREWNTRTLKELHSCIKHDNCGSNQRKIALLASHWFTWGVFNNWRGGEGVWGVSVFKSLDTLGYTILFAETFEEAVEQHREFPDLVKVVIRHLAGQCHSNPNCVKSPSNPLGIPAWKIFDLEFFPVFAEHDDGSLLGGKWILSANPDHLLSEEDSTVQYIGYSIQDECRQTSPVPLSSRWNQAWLLMKQIKYVYDNRFAWDRSFFSRASHELNIKLVGAWSLDQHYGAWDPEKDGEMKDIEDRDRGVYNLGENLNATSFMHQVGMSKVMIGVGNPYWSPSPYNALCQGVPFINPIIYWDENQPQRKSAWITQHPSLNQFDPPYVYNVHARNWTGFVEAIKAASTTEIASFIPEHMTETAVQARLKKLMEENWRSKAAKLLEQRLQEKKEGKDVYVSPLSSRQRCPV</sequence>
<dbReference type="AlphaFoldDB" id="A0A8H8CFU4"/>
<name>A0A8H8CFU4_PSICU</name>
<feature type="transmembrane region" description="Helical" evidence="1">
    <location>
        <begin position="12"/>
        <end position="30"/>
    </location>
</feature>
<accession>A0A8H8CFU4</accession>
<comment type="caution">
    <text evidence="3">The sequence shown here is derived from an EMBL/GenBank/DDBJ whole genome shotgun (WGS) entry which is preliminary data.</text>
</comment>
<dbReference type="InterPro" id="IPR026116">
    <property type="entry name" value="GT18_cat"/>
</dbReference>
<evidence type="ECO:0000313" key="3">
    <source>
        <dbReference type="EMBL" id="KAG5164672.1"/>
    </source>
</evidence>
<dbReference type="EMBL" id="JAFIQS010000011">
    <property type="protein sequence ID" value="KAG5164672.1"/>
    <property type="molecule type" value="Genomic_DNA"/>
</dbReference>
<protein>
    <recommendedName>
        <fullName evidence="2">Glycosyltransferase family 18 catalytic domain-containing protein</fullName>
    </recommendedName>
</protein>
<keyword evidence="1" id="KW-1133">Transmembrane helix</keyword>
<evidence type="ECO:0000256" key="1">
    <source>
        <dbReference type="SAM" id="Phobius"/>
    </source>
</evidence>